<protein>
    <recommendedName>
        <fullName evidence="4">DUF4913 domain-containing protein</fullName>
    </recommendedName>
</protein>
<accession>A0ABX1G8I1</accession>
<proteinExistence type="predicted"/>
<evidence type="ECO:0008006" key="4">
    <source>
        <dbReference type="Google" id="ProtNLM"/>
    </source>
</evidence>
<evidence type="ECO:0000256" key="1">
    <source>
        <dbReference type="SAM" id="MobiDB-lite"/>
    </source>
</evidence>
<evidence type="ECO:0000313" key="2">
    <source>
        <dbReference type="EMBL" id="NKG21845.1"/>
    </source>
</evidence>
<keyword evidence="3" id="KW-1185">Reference proteome</keyword>
<organism evidence="2 3">
    <name type="scientific">Paeniglutamicibacter terrestris</name>
    <dbReference type="NCBI Taxonomy" id="2723403"/>
    <lineage>
        <taxon>Bacteria</taxon>
        <taxon>Bacillati</taxon>
        <taxon>Actinomycetota</taxon>
        <taxon>Actinomycetes</taxon>
        <taxon>Micrococcales</taxon>
        <taxon>Micrococcaceae</taxon>
        <taxon>Paeniglutamicibacter</taxon>
    </lineage>
</organism>
<evidence type="ECO:0000313" key="3">
    <source>
        <dbReference type="Proteomes" id="UP000746595"/>
    </source>
</evidence>
<feature type="region of interest" description="Disordered" evidence="1">
    <location>
        <begin position="1"/>
        <end position="26"/>
    </location>
</feature>
<dbReference type="Proteomes" id="UP000746595">
    <property type="component" value="Unassembled WGS sequence"/>
</dbReference>
<dbReference type="RefSeq" id="WP_168152669.1">
    <property type="nucleotide sequence ID" value="NZ_JAAWVT010000007.1"/>
</dbReference>
<reference evidence="2 3" key="1">
    <citation type="submission" date="2020-04" db="EMBL/GenBank/DDBJ databases">
        <title>Paeniglutamicibacter sp. ANT13_2, a novel actinomycete isolated from sediment in Antarctica.</title>
        <authorList>
            <person name="Sakdapetsiri C."/>
            <person name="Pinyakong O."/>
        </authorList>
    </citation>
    <scope>NUCLEOTIDE SEQUENCE [LARGE SCALE GENOMIC DNA]</scope>
    <source>
        <strain evidence="2 3">ANT13_2</strain>
    </source>
</reference>
<sequence>MDTEDSSDGSGTGSENVSPAAEAKGTIEEVVLDHDNKLEYLHTMMQDQQKTLAALVKHLERPNSSPDFQDPSPWNLKDGTEIQRRKILGQLNDWISWYNDNYPGVEEHVIPPCWFLHRAVVQELVAVFVAWQAAYCGLEEPDDAPAYWHERILHPTIARLSRDKAAGWGNCLGAHREPHAPDFDGPEQPAFEAWLDALSARAKPVSQSVKNLSFG</sequence>
<name>A0ABX1G8I1_9MICC</name>
<gene>
    <name evidence="2" type="ORF">HED64_14165</name>
</gene>
<comment type="caution">
    <text evidence="2">The sequence shown here is derived from an EMBL/GenBank/DDBJ whole genome shotgun (WGS) entry which is preliminary data.</text>
</comment>
<dbReference type="EMBL" id="JAAWVT010000007">
    <property type="protein sequence ID" value="NKG21845.1"/>
    <property type="molecule type" value="Genomic_DNA"/>
</dbReference>